<name>A0A8X8BQX6_POLSE</name>
<feature type="non-terminal residue" evidence="4">
    <location>
        <position position="94"/>
    </location>
</feature>
<dbReference type="GO" id="GO:0003723">
    <property type="term" value="F:RNA binding"/>
    <property type="evidence" value="ECO:0007669"/>
    <property type="project" value="TreeGrafter"/>
</dbReference>
<dbReference type="PANTHER" id="PTHR13031">
    <property type="entry name" value="RIBONUCLEASE P SUBUNIT P30"/>
    <property type="match status" value="1"/>
</dbReference>
<dbReference type="Gene3D" id="3.20.20.140">
    <property type="entry name" value="Metal-dependent hydrolases"/>
    <property type="match status" value="1"/>
</dbReference>
<dbReference type="GO" id="GO:0005655">
    <property type="term" value="C:nucleolar ribonuclease P complex"/>
    <property type="evidence" value="ECO:0007669"/>
    <property type="project" value="TreeGrafter"/>
</dbReference>
<dbReference type="EMBL" id="JAATIS010004040">
    <property type="protein sequence ID" value="KAG2463227.1"/>
    <property type="molecule type" value="Genomic_DNA"/>
</dbReference>
<feature type="non-terminal residue" evidence="4">
    <location>
        <position position="1"/>
    </location>
</feature>
<evidence type="ECO:0000313" key="5">
    <source>
        <dbReference type="Proteomes" id="UP000886611"/>
    </source>
</evidence>
<comment type="similarity">
    <text evidence="2">Belongs to the eukaryotic/archaeal RNase P protein component 3 family.</text>
</comment>
<organism evidence="4 5">
    <name type="scientific">Polypterus senegalus</name>
    <name type="common">Senegal bichir</name>
    <dbReference type="NCBI Taxonomy" id="55291"/>
    <lineage>
        <taxon>Eukaryota</taxon>
        <taxon>Metazoa</taxon>
        <taxon>Chordata</taxon>
        <taxon>Craniata</taxon>
        <taxon>Vertebrata</taxon>
        <taxon>Euteleostomi</taxon>
        <taxon>Actinopterygii</taxon>
        <taxon>Polypteriformes</taxon>
        <taxon>Polypteridae</taxon>
        <taxon>Polypterus</taxon>
    </lineage>
</organism>
<comment type="caution">
    <text evidence="4">The sequence shown here is derived from an EMBL/GenBank/DDBJ whole genome shotgun (WGS) entry which is preliminary data.</text>
</comment>
<dbReference type="GO" id="GO:0008033">
    <property type="term" value="P:tRNA processing"/>
    <property type="evidence" value="ECO:0007669"/>
    <property type="project" value="UniProtKB-KW"/>
</dbReference>
<sequence>MIYLIHFPLFRGKSKPIRVLNRLTVVVSDAVQCIELRATSPHIRLYDIVAVLPKTEKLFHTACMTLDVDIICITVTEKQPFHFRRPPVSGVVHF</sequence>
<protein>
    <submittedName>
        <fullName evidence="4">RPP30 protein</fullName>
    </submittedName>
</protein>
<gene>
    <name evidence="4" type="primary">Rpp30</name>
    <name evidence="4" type="ORF">GTO96_0001516</name>
</gene>
<dbReference type="PANTHER" id="PTHR13031:SF0">
    <property type="entry name" value="RIBONUCLEASE P PROTEIN SUBUNIT P30"/>
    <property type="match status" value="1"/>
</dbReference>
<keyword evidence="5" id="KW-1185">Reference proteome</keyword>
<dbReference type="InterPro" id="IPR016195">
    <property type="entry name" value="Pol/histidinol_Pase-like"/>
</dbReference>
<dbReference type="AlphaFoldDB" id="A0A8X8BQX6"/>
<evidence type="ECO:0000256" key="3">
    <source>
        <dbReference type="ARBA" id="ARBA00022694"/>
    </source>
</evidence>
<evidence type="ECO:0000256" key="2">
    <source>
        <dbReference type="ARBA" id="ARBA00007331"/>
    </source>
</evidence>
<accession>A0A8X8BQX6</accession>
<dbReference type="InterPro" id="IPR002738">
    <property type="entry name" value="RNase_P_p30"/>
</dbReference>
<proteinExistence type="inferred from homology"/>
<evidence type="ECO:0000313" key="4">
    <source>
        <dbReference type="EMBL" id="KAG2463227.1"/>
    </source>
</evidence>
<dbReference type="Proteomes" id="UP000886611">
    <property type="component" value="Unassembled WGS sequence"/>
</dbReference>
<dbReference type="Pfam" id="PF01876">
    <property type="entry name" value="RNase_P_p30"/>
    <property type="match status" value="1"/>
</dbReference>
<evidence type="ECO:0000256" key="1">
    <source>
        <dbReference type="ARBA" id="ARBA00004123"/>
    </source>
</evidence>
<dbReference type="SUPFAM" id="SSF89550">
    <property type="entry name" value="PHP domain-like"/>
    <property type="match status" value="1"/>
</dbReference>
<comment type="subcellular location">
    <subcellularLocation>
        <location evidence="1">Nucleus</location>
    </subcellularLocation>
</comment>
<reference evidence="4 5" key="1">
    <citation type="journal article" date="2021" name="Cell">
        <title>Tracing the genetic footprints of vertebrate landing in non-teleost ray-finned fishes.</title>
        <authorList>
            <person name="Bi X."/>
            <person name="Wang K."/>
            <person name="Yang L."/>
            <person name="Pan H."/>
            <person name="Jiang H."/>
            <person name="Wei Q."/>
            <person name="Fang M."/>
            <person name="Yu H."/>
            <person name="Zhu C."/>
            <person name="Cai Y."/>
            <person name="He Y."/>
            <person name="Gan X."/>
            <person name="Zeng H."/>
            <person name="Yu D."/>
            <person name="Zhu Y."/>
            <person name="Jiang H."/>
            <person name="Qiu Q."/>
            <person name="Yang H."/>
            <person name="Zhang Y.E."/>
            <person name="Wang W."/>
            <person name="Zhu M."/>
            <person name="He S."/>
            <person name="Zhang G."/>
        </authorList>
    </citation>
    <scope>NUCLEOTIDE SEQUENCE [LARGE SCALE GENOMIC DNA]</scope>
    <source>
        <strain evidence="4">Bchr_013</strain>
    </source>
</reference>
<keyword evidence="3" id="KW-0819">tRNA processing</keyword>